<dbReference type="EMBL" id="VIRB01000031">
    <property type="protein sequence ID" value="NDO67945.1"/>
    <property type="molecule type" value="Genomic_DNA"/>
</dbReference>
<gene>
    <name evidence="1" type="ORF">FMM80_04150</name>
</gene>
<proteinExistence type="predicted"/>
<accession>A0A9X5H5D6</accession>
<reference evidence="1 2" key="1">
    <citation type="submission" date="2019-07" db="EMBL/GenBank/DDBJ databases">
        <title>Draft genome sequences of 15 bacterial species constituting the stable defined intestinal microbiota of the GM15 gnotobiotic mouse model.</title>
        <authorList>
            <person name="Elie C."/>
            <person name="Mathieu A."/>
            <person name="Saliou A."/>
            <person name="Darnaud M."/>
            <person name="Leulier F."/>
            <person name="Tamellini A."/>
        </authorList>
    </citation>
    <scope>NUCLEOTIDE SEQUENCE [LARGE SCALE GENOMIC DNA]</scope>
    <source>
        <strain evidence="2">ASF 502</strain>
    </source>
</reference>
<sequence length="246" mass="28992">MLEQFQKKINGTFAFFDRMIIKGYLFPFFSVSGRMYFLSQMNLLLKDFSAYANQMTNDLVSYVEKMAAKEGRPLVYLSSSQISKEENARKILLENPVEQGLICILSVVEGCQTLQPVKNSSGLLELRSVTRKCKYYYFYYLDKEFGFMHVKLQTWFPFLIQVYINGREMMKHVFDKNGITYRMYDNSFSEISDIPKAQELADQFDSKKLCRQLDFFAHKVNPYLDMLETIFHQGYHWSVDQCEFAT</sequence>
<evidence type="ECO:0000313" key="2">
    <source>
        <dbReference type="Proteomes" id="UP000474104"/>
    </source>
</evidence>
<organism evidence="1 2">
    <name type="scientific">Schaedlerella arabinosiphila</name>
    <dbReference type="NCBI Taxonomy" id="2044587"/>
    <lineage>
        <taxon>Bacteria</taxon>
        <taxon>Bacillati</taxon>
        <taxon>Bacillota</taxon>
        <taxon>Clostridia</taxon>
        <taxon>Lachnospirales</taxon>
        <taxon>Lachnospiraceae</taxon>
        <taxon>Schaedlerella</taxon>
    </lineage>
</organism>
<comment type="caution">
    <text evidence="1">The sequence shown here is derived from an EMBL/GenBank/DDBJ whole genome shotgun (WGS) entry which is preliminary data.</text>
</comment>
<protein>
    <submittedName>
        <fullName evidence="1">Uncharacterized protein</fullName>
    </submittedName>
</protein>
<evidence type="ECO:0000313" key="1">
    <source>
        <dbReference type="EMBL" id="NDO67945.1"/>
    </source>
</evidence>
<dbReference type="Proteomes" id="UP000474104">
    <property type="component" value="Unassembled WGS sequence"/>
</dbReference>
<dbReference type="AlphaFoldDB" id="A0A9X5H5D6"/>
<name>A0A9X5H5D6_9FIRM</name>
<feature type="non-terminal residue" evidence="1">
    <location>
        <position position="246"/>
    </location>
</feature>